<accession>A0A2S8SEE4</accession>
<dbReference type="OrthoDB" id="7565195at2"/>
<dbReference type="Gene3D" id="1.10.10.60">
    <property type="entry name" value="Homeodomain-like"/>
    <property type="match status" value="1"/>
</dbReference>
<keyword evidence="4" id="KW-1185">Reference proteome</keyword>
<dbReference type="InterPro" id="IPR037923">
    <property type="entry name" value="HTH-like"/>
</dbReference>
<comment type="caution">
    <text evidence="3">The sequence shown here is derived from an EMBL/GenBank/DDBJ whole genome shotgun (WGS) entry which is preliminary data.</text>
</comment>
<dbReference type="PANTHER" id="PTHR47894">
    <property type="entry name" value="HTH-TYPE TRANSCRIPTIONAL REGULATOR GADX"/>
    <property type="match status" value="1"/>
</dbReference>
<name>A0A2S8SEE4_9RHOB</name>
<dbReference type="AlphaFoldDB" id="A0A2S8SEE4"/>
<dbReference type="PANTHER" id="PTHR47894:SF4">
    <property type="entry name" value="HTH-TYPE TRANSCRIPTIONAL REGULATOR GADX"/>
    <property type="match status" value="1"/>
</dbReference>
<dbReference type="GO" id="GO:0005829">
    <property type="term" value="C:cytosol"/>
    <property type="evidence" value="ECO:0007669"/>
    <property type="project" value="TreeGrafter"/>
</dbReference>
<evidence type="ECO:0000313" key="3">
    <source>
        <dbReference type="EMBL" id="PQV59119.1"/>
    </source>
</evidence>
<dbReference type="InterPro" id="IPR018060">
    <property type="entry name" value="HTH_AraC"/>
</dbReference>
<organism evidence="3 4">
    <name type="scientific">Albidovulum denitrificans</name>
    <dbReference type="NCBI Taxonomy" id="404881"/>
    <lineage>
        <taxon>Bacteria</taxon>
        <taxon>Pseudomonadati</taxon>
        <taxon>Pseudomonadota</taxon>
        <taxon>Alphaproteobacteria</taxon>
        <taxon>Rhodobacterales</taxon>
        <taxon>Paracoccaceae</taxon>
        <taxon>Albidovulum</taxon>
    </lineage>
</organism>
<proteinExistence type="predicted"/>
<keyword evidence="1 3" id="KW-0238">DNA-binding</keyword>
<dbReference type="GO" id="GO:0003700">
    <property type="term" value="F:DNA-binding transcription factor activity"/>
    <property type="evidence" value="ECO:0007669"/>
    <property type="project" value="InterPro"/>
</dbReference>
<evidence type="ECO:0000313" key="4">
    <source>
        <dbReference type="Proteomes" id="UP000238338"/>
    </source>
</evidence>
<dbReference type="Pfam" id="PF12833">
    <property type="entry name" value="HTH_18"/>
    <property type="match status" value="1"/>
</dbReference>
<gene>
    <name evidence="3" type="ORF">LX70_00942</name>
</gene>
<evidence type="ECO:0000259" key="2">
    <source>
        <dbReference type="PROSITE" id="PS01124"/>
    </source>
</evidence>
<protein>
    <submittedName>
        <fullName evidence="3">AraC-like DNA-binding protein</fullName>
    </submittedName>
</protein>
<dbReference type="RefSeq" id="WP_105513317.1">
    <property type="nucleotide sequence ID" value="NZ_PVEP01000001.1"/>
</dbReference>
<dbReference type="Proteomes" id="UP000238338">
    <property type="component" value="Unassembled WGS sequence"/>
</dbReference>
<dbReference type="SUPFAM" id="SSF51215">
    <property type="entry name" value="Regulatory protein AraC"/>
    <property type="match status" value="1"/>
</dbReference>
<feature type="domain" description="HTH araC/xylS-type" evidence="2">
    <location>
        <begin position="191"/>
        <end position="287"/>
    </location>
</feature>
<dbReference type="SMART" id="SM00342">
    <property type="entry name" value="HTH_ARAC"/>
    <property type="match status" value="1"/>
</dbReference>
<dbReference type="PROSITE" id="PS01124">
    <property type="entry name" value="HTH_ARAC_FAMILY_2"/>
    <property type="match status" value="1"/>
</dbReference>
<reference evidence="3 4" key="1">
    <citation type="submission" date="2018-02" db="EMBL/GenBank/DDBJ databases">
        <title>Genomic Encyclopedia of Archaeal and Bacterial Type Strains, Phase II (KMG-II): from individual species to whole genera.</title>
        <authorList>
            <person name="Goeker M."/>
        </authorList>
    </citation>
    <scope>NUCLEOTIDE SEQUENCE [LARGE SCALE GENOMIC DNA]</scope>
    <source>
        <strain evidence="3 4">DSM 18921</strain>
    </source>
</reference>
<dbReference type="EMBL" id="PVEP01000001">
    <property type="protein sequence ID" value="PQV59119.1"/>
    <property type="molecule type" value="Genomic_DNA"/>
</dbReference>
<evidence type="ECO:0000256" key="1">
    <source>
        <dbReference type="ARBA" id="ARBA00023125"/>
    </source>
</evidence>
<dbReference type="GO" id="GO:0000976">
    <property type="term" value="F:transcription cis-regulatory region binding"/>
    <property type="evidence" value="ECO:0007669"/>
    <property type="project" value="TreeGrafter"/>
</dbReference>
<sequence length="291" mass="31102">MNLHPDFQADTLRRALLDRLFGQMRGLGLPRAGGFHPQGDQLFTYCAVERERLAATTLDHPLIGIVLRGRKEVWIGDAGETLLPGTLFSLPKGVRMDIVNIPSEGGVYESLIFEIAGLPPGIGTLPQGRGRSASLALRLTGDLVEAVAHAATAIAATPARGDIKALRLAEMLALMQADPAARHIFTRDLAEDLAWRIAARPDHGWTVAEAAREMGLGASTLRRRLAEAGTGFRDIVTGARMAAARRLIEGGAAAGEAAGAAGYASRSHFARRYRAAHGRLPSGRETRKDPL</sequence>